<dbReference type="InterPro" id="IPR010979">
    <property type="entry name" value="Ribosomal_uS13-like_H2TH"/>
</dbReference>
<dbReference type="Pfam" id="PF01149">
    <property type="entry name" value="Fapy_DNA_glyco"/>
    <property type="match status" value="1"/>
</dbReference>
<keyword evidence="6 15" id="KW-0863">Zinc-finger</keyword>
<dbReference type="GO" id="GO:0000703">
    <property type="term" value="F:oxidized pyrimidine nucleobase lesion DNA N-glycosylase activity"/>
    <property type="evidence" value="ECO:0007669"/>
    <property type="project" value="TreeGrafter"/>
</dbReference>
<keyword evidence="9" id="KW-0238">DNA-binding</keyword>
<dbReference type="InterPro" id="IPR000214">
    <property type="entry name" value="Znf_DNA_glyclase/AP_lyase"/>
</dbReference>
<dbReference type="GO" id="GO:0003684">
    <property type="term" value="F:damaged DNA binding"/>
    <property type="evidence" value="ECO:0007669"/>
    <property type="project" value="InterPro"/>
</dbReference>
<keyword evidence="12" id="KW-0511">Multifunctional enzyme</keyword>
<gene>
    <name evidence="19" type="primary">nei2</name>
    <name evidence="19" type="ORF">CCHOA_11545</name>
</gene>
<evidence type="ECO:0000256" key="4">
    <source>
        <dbReference type="ARBA" id="ARBA00022723"/>
    </source>
</evidence>
<dbReference type="SUPFAM" id="SSF57716">
    <property type="entry name" value="Glucocorticoid receptor-like (DNA-binding domain)"/>
    <property type="match status" value="1"/>
</dbReference>
<dbReference type="EMBL" id="CP033896">
    <property type="protein sequence ID" value="AZA14680.1"/>
    <property type="molecule type" value="Genomic_DNA"/>
</dbReference>
<evidence type="ECO:0000256" key="12">
    <source>
        <dbReference type="ARBA" id="ARBA00023268"/>
    </source>
</evidence>
<evidence type="ECO:0000256" key="6">
    <source>
        <dbReference type="ARBA" id="ARBA00022771"/>
    </source>
</evidence>
<dbReference type="PROSITE" id="PS51068">
    <property type="entry name" value="FPG_CAT"/>
    <property type="match status" value="1"/>
</dbReference>
<keyword evidence="19" id="KW-0540">Nuclease</keyword>
<dbReference type="PANTHER" id="PTHR42697">
    <property type="entry name" value="ENDONUCLEASE 8"/>
    <property type="match status" value="1"/>
</dbReference>
<evidence type="ECO:0000256" key="5">
    <source>
        <dbReference type="ARBA" id="ARBA00022763"/>
    </source>
</evidence>
<comment type="similarity">
    <text evidence="2">Belongs to the FPG family.</text>
</comment>
<dbReference type="SMART" id="SM01232">
    <property type="entry name" value="H2TH"/>
    <property type="match status" value="1"/>
</dbReference>
<dbReference type="InterPro" id="IPR015886">
    <property type="entry name" value="H2TH_FPG"/>
</dbReference>
<keyword evidence="20" id="KW-1185">Reference proteome</keyword>
<dbReference type="PROSITE" id="PS51066">
    <property type="entry name" value="ZF_FPG_2"/>
    <property type="match status" value="1"/>
</dbReference>
<evidence type="ECO:0000256" key="7">
    <source>
        <dbReference type="ARBA" id="ARBA00022801"/>
    </source>
</evidence>
<proteinExistence type="inferred from homology"/>
<evidence type="ECO:0000313" key="20">
    <source>
        <dbReference type="Proteomes" id="UP000269019"/>
    </source>
</evidence>
<dbReference type="GO" id="GO:0003690">
    <property type="term" value="F:double-stranded DNA binding"/>
    <property type="evidence" value="ECO:0007669"/>
    <property type="project" value="UniProtKB-ARBA"/>
</dbReference>
<keyword evidence="5" id="KW-0227">DNA damage</keyword>
<dbReference type="Gene3D" id="3.20.190.10">
    <property type="entry name" value="MutM-like, N-terminal"/>
    <property type="match status" value="1"/>
</dbReference>
<dbReference type="GO" id="GO:0008270">
    <property type="term" value="F:zinc ion binding"/>
    <property type="evidence" value="ECO:0007669"/>
    <property type="project" value="UniProtKB-KW"/>
</dbReference>
<evidence type="ECO:0000256" key="2">
    <source>
        <dbReference type="ARBA" id="ARBA00009409"/>
    </source>
</evidence>
<protein>
    <recommendedName>
        <fullName evidence="3">DNA-(apurinic or apyrimidinic site) lyase</fullName>
        <ecNumber evidence="3">4.2.99.18</ecNumber>
    </recommendedName>
</protein>
<dbReference type="SMART" id="SM00898">
    <property type="entry name" value="Fapy_DNA_glyco"/>
    <property type="match status" value="1"/>
</dbReference>
<keyword evidence="13 19" id="KW-0326">Glycosidase</keyword>
<evidence type="ECO:0000256" key="11">
    <source>
        <dbReference type="ARBA" id="ARBA00023239"/>
    </source>
</evidence>
<keyword evidence="8" id="KW-0862">Zinc</keyword>
<dbReference type="InterPro" id="IPR012319">
    <property type="entry name" value="FPG_cat"/>
</dbReference>
<dbReference type="SUPFAM" id="SSF46946">
    <property type="entry name" value="S13-like H2TH domain"/>
    <property type="match status" value="1"/>
</dbReference>
<evidence type="ECO:0000256" key="14">
    <source>
        <dbReference type="ARBA" id="ARBA00044632"/>
    </source>
</evidence>
<organism evidence="19 20">
    <name type="scientific">Corynebacterium choanae</name>
    <dbReference type="NCBI Taxonomy" id="1862358"/>
    <lineage>
        <taxon>Bacteria</taxon>
        <taxon>Bacillati</taxon>
        <taxon>Actinomycetota</taxon>
        <taxon>Actinomycetes</taxon>
        <taxon>Mycobacteriales</taxon>
        <taxon>Corynebacteriaceae</taxon>
        <taxon>Corynebacterium</taxon>
    </lineage>
</organism>
<sequence length="345" mass="38816">MQTGNNNHASRWVSPEHGCCRGSRSSDTRLTHLVRQQHRTGVARRDNPTTSICTRNIQVVCGGNYSQPLPADYIEPMPEGHVLHRLAGELNRRFAGKVLEISSPQGRFQAEANLLQGVPFDHAEAYGKQLFLHFATPQPERIIFIHLGLIGKFRFYEHTPPAGIIRLQLVSDDTYAVLTGPQWCRLIDEPTREQAIRKLGADPLRASSDPGAIWPRIKRSSRPFGELLMDQSLFAGVGNIYRAEVLFRAGIAPKRKGKRILRREFDAVYADLVELMALGVRDGRIDTVRPAHLPEAMGRPPRDDAHGGEVYVYRRAGEPCYVCGTPIRHEIMGNRNLFYCPTCQH</sequence>
<dbReference type="SUPFAM" id="SSF81624">
    <property type="entry name" value="N-terminal domain of MutM-like DNA repair proteins"/>
    <property type="match status" value="1"/>
</dbReference>
<comment type="cofactor">
    <cofactor evidence="1">
        <name>Zn(2+)</name>
        <dbReference type="ChEBI" id="CHEBI:29105"/>
    </cofactor>
</comment>
<keyword evidence="10" id="KW-0234">DNA repair</keyword>
<dbReference type="PROSITE" id="PS01242">
    <property type="entry name" value="ZF_FPG_1"/>
    <property type="match status" value="1"/>
</dbReference>
<feature type="domain" description="Formamidopyrimidine-DNA glycosylase catalytic" evidence="18">
    <location>
        <begin position="78"/>
        <end position="176"/>
    </location>
</feature>
<evidence type="ECO:0000256" key="15">
    <source>
        <dbReference type="PROSITE-ProRule" id="PRU00391"/>
    </source>
</evidence>
<dbReference type="KEGG" id="ccho:CCHOA_11545"/>
<evidence type="ECO:0000313" key="19">
    <source>
        <dbReference type="EMBL" id="AZA14680.1"/>
    </source>
</evidence>
<dbReference type="GO" id="GO:0008534">
    <property type="term" value="F:oxidized purine nucleobase lesion DNA N-glycosylase activity"/>
    <property type="evidence" value="ECO:0007669"/>
    <property type="project" value="UniProtKB-ARBA"/>
</dbReference>
<evidence type="ECO:0000256" key="13">
    <source>
        <dbReference type="ARBA" id="ARBA00023295"/>
    </source>
</evidence>
<keyword evidence="11" id="KW-0456">Lyase</keyword>
<keyword evidence="4" id="KW-0479">Metal-binding</keyword>
<dbReference type="Pfam" id="PF06831">
    <property type="entry name" value="H2TH"/>
    <property type="match status" value="1"/>
</dbReference>
<dbReference type="CDD" id="cd08970">
    <property type="entry name" value="AcNei1_N"/>
    <property type="match status" value="1"/>
</dbReference>
<comment type="catalytic activity">
    <reaction evidence="14">
        <text>2'-deoxyribonucleotide-(2'-deoxyribose 5'-phosphate)-2'-deoxyribonucleotide-DNA = a 3'-end 2'-deoxyribonucleotide-(2,3-dehydro-2,3-deoxyribose 5'-phosphate)-DNA + a 5'-end 5'-phospho-2'-deoxyribonucleoside-DNA + H(+)</text>
        <dbReference type="Rhea" id="RHEA:66592"/>
        <dbReference type="Rhea" id="RHEA-COMP:13180"/>
        <dbReference type="Rhea" id="RHEA-COMP:16897"/>
        <dbReference type="Rhea" id="RHEA-COMP:17067"/>
        <dbReference type="ChEBI" id="CHEBI:15378"/>
        <dbReference type="ChEBI" id="CHEBI:136412"/>
        <dbReference type="ChEBI" id="CHEBI:157695"/>
        <dbReference type="ChEBI" id="CHEBI:167181"/>
        <dbReference type="EC" id="4.2.99.18"/>
    </reaction>
</comment>
<dbReference type="InterPro" id="IPR035937">
    <property type="entry name" value="FPG_N"/>
</dbReference>
<dbReference type="GO" id="GO:0140078">
    <property type="term" value="F:class I DNA-(apurinic or apyrimidinic site) endonuclease activity"/>
    <property type="evidence" value="ECO:0007669"/>
    <property type="project" value="UniProtKB-EC"/>
</dbReference>
<feature type="region of interest" description="Disordered" evidence="16">
    <location>
        <begin position="1"/>
        <end position="25"/>
    </location>
</feature>
<keyword evidence="7 19" id="KW-0378">Hydrolase</keyword>
<evidence type="ECO:0000259" key="18">
    <source>
        <dbReference type="PROSITE" id="PS51068"/>
    </source>
</evidence>
<evidence type="ECO:0000256" key="10">
    <source>
        <dbReference type="ARBA" id="ARBA00023204"/>
    </source>
</evidence>
<evidence type="ECO:0000256" key="8">
    <source>
        <dbReference type="ARBA" id="ARBA00022833"/>
    </source>
</evidence>
<dbReference type="GO" id="GO:0006979">
    <property type="term" value="P:response to oxidative stress"/>
    <property type="evidence" value="ECO:0007669"/>
    <property type="project" value="UniProtKB-ARBA"/>
</dbReference>
<evidence type="ECO:0000256" key="1">
    <source>
        <dbReference type="ARBA" id="ARBA00001947"/>
    </source>
</evidence>
<reference evidence="19 20" key="1">
    <citation type="submission" date="2018-11" db="EMBL/GenBank/DDBJ databases">
        <authorList>
            <person name="Kleinhagauer T."/>
            <person name="Glaeser S.P."/>
            <person name="Spergser J."/>
            <person name="Ruckert C."/>
            <person name="Kaempfer P."/>
            <person name="Busse H.-J."/>
        </authorList>
    </citation>
    <scope>NUCLEOTIDE SEQUENCE [LARGE SCALE GENOMIC DNA]</scope>
    <source>
        <strain evidence="19 20">200CH</strain>
    </source>
</reference>
<evidence type="ECO:0000259" key="17">
    <source>
        <dbReference type="PROSITE" id="PS51066"/>
    </source>
</evidence>
<dbReference type="AlphaFoldDB" id="A0A3G6JDD8"/>
<dbReference type="InterPro" id="IPR015887">
    <property type="entry name" value="DNA_glyclase_Znf_dom_DNA_BS"/>
</dbReference>
<dbReference type="PANTHER" id="PTHR42697:SF3">
    <property type="entry name" value="ENDONUCLEASE 8 1"/>
    <property type="match status" value="1"/>
</dbReference>
<evidence type="ECO:0000256" key="9">
    <source>
        <dbReference type="ARBA" id="ARBA00023125"/>
    </source>
</evidence>
<dbReference type="InterPro" id="IPR010663">
    <property type="entry name" value="Znf_FPG/IleRS"/>
</dbReference>
<keyword evidence="19" id="KW-0255">Endonuclease</keyword>
<dbReference type="Gene3D" id="1.10.8.50">
    <property type="match status" value="1"/>
</dbReference>
<evidence type="ECO:0000256" key="16">
    <source>
        <dbReference type="SAM" id="MobiDB-lite"/>
    </source>
</evidence>
<feature type="domain" description="FPG-type" evidence="17">
    <location>
        <begin position="311"/>
        <end position="345"/>
    </location>
</feature>
<evidence type="ECO:0000256" key="3">
    <source>
        <dbReference type="ARBA" id="ARBA00012720"/>
    </source>
</evidence>
<dbReference type="Proteomes" id="UP000269019">
    <property type="component" value="Chromosome"/>
</dbReference>
<name>A0A3G6JDD8_9CORY</name>
<dbReference type="FunFam" id="1.10.8.50:FF:000003">
    <property type="entry name" value="Formamidopyrimidine-DNA glycosylase"/>
    <property type="match status" value="1"/>
</dbReference>
<accession>A0A3G6JDD8</accession>
<dbReference type="GO" id="GO:0006284">
    <property type="term" value="P:base-excision repair"/>
    <property type="evidence" value="ECO:0007669"/>
    <property type="project" value="InterPro"/>
</dbReference>
<dbReference type="Pfam" id="PF06827">
    <property type="entry name" value="zf-FPG_IleRS"/>
    <property type="match status" value="1"/>
</dbReference>
<dbReference type="EC" id="4.2.99.18" evidence="3"/>